<dbReference type="AlphaFoldDB" id="A0A292Z9E1"/>
<sequence length="46" mass="5040">MVAIDEEGSAARKAISASGCEIIDMKAWKMRARVVGPASNVRNHRR</sequence>
<reference evidence="1 2" key="1">
    <citation type="journal article" date="2013" name="Biodegradation">
        <title>Occurrence of 4-tert-butylphenol (4-t-BP) biodegradation in an aquatic sample caused by the presence of Spirodela polyrrhiza and isolation of a 4-t-BP-utilizing bacterium.</title>
        <authorList>
            <person name="Ogata Y."/>
            <person name="Toyama T."/>
            <person name="Yu N."/>
            <person name="Wang X."/>
            <person name="Sei K."/>
            <person name="Ike M."/>
        </authorList>
    </citation>
    <scope>NUCLEOTIDE SEQUENCE [LARGE SCALE GENOMIC DNA]</scope>
    <source>
        <strain evidence="1 2">OMI</strain>
    </source>
</reference>
<reference evidence="1 2" key="2">
    <citation type="journal article" date="2013" name="Environ. Sci. Technol.">
        <title>The 4-tert-butylphenol-utilizing bacterium Sphingobium fuliginis OMI can degrade bisphenols via phenolic ring hydroxylation and meta-cleavage pathway.</title>
        <authorList>
            <person name="Ogata Y."/>
            <person name="Goda S."/>
            <person name="Toyama T."/>
            <person name="Sei K."/>
            <person name="Ike M."/>
        </authorList>
    </citation>
    <scope>NUCLEOTIDE SEQUENCE [LARGE SCALE GENOMIC DNA]</scope>
    <source>
        <strain evidence="1 2">OMI</strain>
    </source>
</reference>
<proteinExistence type="predicted"/>
<comment type="caution">
    <text evidence="1">The sequence shown here is derived from an EMBL/GenBank/DDBJ whole genome shotgun (WGS) entry which is preliminary data.</text>
</comment>
<gene>
    <name evidence="1" type="ORF">SFOMI_0058</name>
</gene>
<organism evidence="1 2">
    <name type="scientific">Sphingobium fuliginis (strain ATCC 27551)</name>
    <dbReference type="NCBI Taxonomy" id="336203"/>
    <lineage>
        <taxon>Bacteria</taxon>
        <taxon>Pseudomonadati</taxon>
        <taxon>Pseudomonadota</taxon>
        <taxon>Alphaproteobacteria</taxon>
        <taxon>Sphingomonadales</taxon>
        <taxon>Sphingomonadaceae</taxon>
        <taxon>Sphingobium</taxon>
    </lineage>
</organism>
<accession>A0A292Z9E1</accession>
<name>A0A292Z9E1_SPHSA</name>
<evidence type="ECO:0000313" key="1">
    <source>
        <dbReference type="EMBL" id="GAY19539.1"/>
    </source>
</evidence>
<protein>
    <submittedName>
        <fullName evidence="1">Uncharacterized protein</fullName>
    </submittedName>
</protein>
<dbReference type="EMBL" id="BEWI01000027">
    <property type="protein sequence ID" value="GAY19539.1"/>
    <property type="molecule type" value="Genomic_DNA"/>
</dbReference>
<evidence type="ECO:0000313" key="2">
    <source>
        <dbReference type="Proteomes" id="UP000221538"/>
    </source>
</evidence>
<dbReference type="Proteomes" id="UP000221538">
    <property type="component" value="Unassembled WGS sequence"/>
</dbReference>